<dbReference type="AlphaFoldDB" id="A0A0R2X495"/>
<dbReference type="PIRSF" id="PIRSF002849">
    <property type="entry name" value="AAA_ATPase_chaperone_MoxR_prd"/>
    <property type="match status" value="1"/>
</dbReference>
<dbReference type="Pfam" id="PF20030">
    <property type="entry name" value="bpMoxR"/>
    <property type="match status" value="1"/>
</dbReference>
<evidence type="ECO:0000313" key="4">
    <source>
        <dbReference type="EMBL" id="KRP28667.1"/>
    </source>
</evidence>
<feature type="domain" description="ChlI/MoxR AAA lid" evidence="2">
    <location>
        <begin position="294"/>
        <end position="346"/>
    </location>
</feature>
<organism evidence="4 5">
    <name type="scientific">OM182 bacterium BACL3 MAG-120924-bin41</name>
    <dbReference type="NCBI Taxonomy" id="1655632"/>
    <lineage>
        <taxon>Bacteria</taxon>
        <taxon>Pseudomonadati</taxon>
        <taxon>Pseudomonadota</taxon>
        <taxon>Gammaproteobacteria</taxon>
        <taxon>OMG group</taxon>
        <taxon>OM182 clade</taxon>
    </lineage>
</organism>
<dbReference type="InterPro" id="IPR050764">
    <property type="entry name" value="CbbQ/NirQ/NorQ/GpvN"/>
</dbReference>
<gene>
    <name evidence="4" type="ORF">ABS30_05135</name>
</gene>
<dbReference type="EMBL" id="LIDJ01000127">
    <property type="protein sequence ID" value="KRP28667.1"/>
    <property type="molecule type" value="Genomic_DNA"/>
</dbReference>
<reference evidence="4 5" key="1">
    <citation type="submission" date="2015-10" db="EMBL/GenBank/DDBJ databases">
        <title>Metagenome-Assembled Genomes uncover a global brackish microbiome.</title>
        <authorList>
            <person name="Hugerth L.W."/>
            <person name="Larsson J."/>
            <person name="Alneberg J."/>
            <person name="Lindh M.V."/>
            <person name="Legrand C."/>
            <person name="Pinhassi J."/>
            <person name="Andersson A.F."/>
        </authorList>
    </citation>
    <scope>NUCLEOTIDE SEQUENCE [LARGE SCALE GENOMIC DNA]</scope>
    <source>
        <strain evidence="4">BACL3 MAG-120924-bin41</strain>
    </source>
</reference>
<dbReference type="GO" id="GO:0005524">
    <property type="term" value="F:ATP binding"/>
    <property type="evidence" value="ECO:0007669"/>
    <property type="project" value="InterPro"/>
</dbReference>
<sequence>MSFEHETENYKKENYKKESDETIASFDAPHATAKPANELDAARATLLKLVNIVKTKVIGRDEVIELCVIALVADGHVLLEDFPGSGKTTLAKTLGEAIVGQMPPNVSGDESGAESGIAAFRRIQFTPDLLPSDVTGVPIFDPSNNSFHFRRGPLFAHVVLADEINRTSPKVQSAMLEAMGEKQVSVDNTTYPLGELFFVIATQNPLDLVGTYPLPTPQLDRFLFKLTMQHIDREAELEVLSTHLDRQQTLHDDEAVHSRTVSQIDLLHARRIIDSEVEISSAVKVALVDISRDLRSDPRVLQGNSTRSIVLMLPALKAAAALDGRNYVSAADIEKLLPRVFAHRLELAPGAGDVIALLRELMLPSMEQLARSTLR</sequence>
<feature type="domain" description="ATPase AAA-3" evidence="1">
    <location>
        <begin position="118"/>
        <end position="224"/>
    </location>
</feature>
<evidence type="ECO:0008006" key="6">
    <source>
        <dbReference type="Google" id="ProtNLM"/>
    </source>
</evidence>
<dbReference type="Proteomes" id="UP000052138">
    <property type="component" value="Unassembled WGS sequence"/>
</dbReference>
<dbReference type="PANTHER" id="PTHR42759">
    <property type="entry name" value="MOXR FAMILY PROTEIN"/>
    <property type="match status" value="1"/>
</dbReference>
<dbReference type="Gene3D" id="3.40.50.300">
    <property type="entry name" value="P-loop containing nucleotide triphosphate hydrolases"/>
    <property type="match status" value="1"/>
</dbReference>
<feature type="domain" description="MoxR" evidence="3">
    <location>
        <begin position="46"/>
        <end position="101"/>
    </location>
</feature>
<name>A0A0R2X495_9GAMM</name>
<dbReference type="InterPro" id="IPR027417">
    <property type="entry name" value="P-loop_NTPase"/>
</dbReference>
<evidence type="ECO:0000313" key="5">
    <source>
        <dbReference type="Proteomes" id="UP000052138"/>
    </source>
</evidence>
<accession>A0A0R2X495</accession>
<dbReference type="Pfam" id="PF17863">
    <property type="entry name" value="AAA_lid_2"/>
    <property type="match status" value="1"/>
</dbReference>
<dbReference type="InterPro" id="IPR045427">
    <property type="entry name" value="MoxR"/>
</dbReference>
<comment type="caution">
    <text evidence="4">The sequence shown here is derived from an EMBL/GenBank/DDBJ whole genome shotgun (WGS) entry which is preliminary data.</text>
</comment>
<dbReference type="Pfam" id="PF07726">
    <property type="entry name" value="AAA_3"/>
    <property type="match status" value="1"/>
</dbReference>
<dbReference type="PANTHER" id="PTHR42759:SF5">
    <property type="entry name" value="METHANOL DEHYDROGENASE REGULATOR"/>
    <property type="match status" value="1"/>
</dbReference>
<evidence type="ECO:0000259" key="3">
    <source>
        <dbReference type="Pfam" id="PF20030"/>
    </source>
</evidence>
<proteinExistence type="predicted"/>
<dbReference type="Gene3D" id="1.10.8.80">
    <property type="entry name" value="Magnesium chelatase subunit I, C-Terminal domain"/>
    <property type="match status" value="1"/>
</dbReference>
<protein>
    <recommendedName>
        <fullName evidence="6">AAA+ ATPase domain-containing protein</fullName>
    </recommendedName>
</protein>
<evidence type="ECO:0000259" key="2">
    <source>
        <dbReference type="Pfam" id="PF17863"/>
    </source>
</evidence>
<dbReference type="InterPro" id="IPR011703">
    <property type="entry name" value="ATPase_AAA-3"/>
</dbReference>
<dbReference type="GO" id="GO:0016887">
    <property type="term" value="F:ATP hydrolysis activity"/>
    <property type="evidence" value="ECO:0007669"/>
    <property type="project" value="InterPro"/>
</dbReference>
<dbReference type="InterPro" id="IPR041628">
    <property type="entry name" value="ChlI/MoxR_AAA_lid"/>
</dbReference>
<dbReference type="SUPFAM" id="SSF52540">
    <property type="entry name" value="P-loop containing nucleoside triphosphate hydrolases"/>
    <property type="match status" value="1"/>
</dbReference>
<evidence type="ECO:0000259" key="1">
    <source>
        <dbReference type="Pfam" id="PF07726"/>
    </source>
</evidence>